<organism evidence="1 2">
    <name type="scientific">Biomphalaria pfeifferi</name>
    <name type="common">Bloodfluke planorb</name>
    <name type="synonym">Freshwater snail</name>
    <dbReference type="NCBI Taxonomy" id="112525"/>
    <lineage>
        <taxon>Eukaryota</taxon>
        <taxon>Metazoa</taxon>
        <taxon>Spiralia</taxon>
        <taxon>Lophotrochozoa</taxon>
        <taxon>Mollusca</taxon>
        <taxon>Gastropoda</taxon>
        <taxon>Heterobranchia</taxon>
        <taxon>Euthyneura</taxon>
        <taxon>Panpulmonata</taxon>
        <taxon>Hygrophila</taxon>
        <taxon>Lymnaeoidea</taxon>
        <taxon>Planorbidae</taxon>
        <taxon>Biomphalaria</taxon>
    </lineage>
</organism>
<reference evidence="1" key="1">
    <citation type="journal article" date="2023" name="PLoS Negl. Trop. Dis.">
        <title>A genome sequence for Biomphalaria pfeifferi, the major vector snail for the human-infecting parasite Schistosoma mansoni.</title>
        <authorList>
            <person name="Bu L."/>
            <person name="Lu L."/>
            <person name="Laidemitt M.R."/>
            <person name="Zhang S.M."/>
            <person name="Mutuku M."/>
            <person name="Mkoji G."/>
            <person name="Steinauer M."/>
            <person name="Loker E.S."/>
        </authorList>
    </citation>
    <scope>NUCLEOTIDE SEQUENCE</scope>
    <source>
        <strain evidence="1">KasaAsao</strain>
    </source>
</reference>
<proteinExistence type="predicted"/>
<name>A0AAD8APX8_BIOPF</name>
<feature type="non-terminal residue" evidence="1">
    <location>
        <position position="1"/>
    </location>
</feature>
<protein>
    <submittedName>
        <fullName evidence="1">Uncharacterized protein</fullName>
    </submittedName>
</protein>
<evidence type="ECO:0000313" key="2">
    <source>
        <dbReference type="Proteomes" id="UP001233172"/>
    </source>
</evidence>
<sequence>SMRELYGDRLCSLLTVPPLPPHCFNFKEAPDHVTLTTVTMASRDLKLSFPI</sequence>
<evidence type="ECO:0000313" key="1">
    <source>
        <dbReference type="EMBL" id="KAK0040229.1"/>
    </source>
</evidence>
<reference evidence="1" key="2">
    <citation type="submission" date="2023-04" db="EMBL/GenBank/DDBJ databases">
        <authorList>
            <person name="Bu L."/>
            <person name="Lu L."/>
            <person name="Laidemitt M.R."/>
            <person name="Zhang S.M."/>
            <person name="Mutuku M."/>
            <person name="Mkoji G."/>
            <person name="Steinauer M."/>
            <person name="Loker E.S."/>
        </authorList>
    </citation>
    <scope>NUCLEOTIDE SEQUENCE</scope>
    <source>
        <strain evidence="1">KasaAsao</strain>
        <tissue evidence="1">Whole Snail</tissue>
    </source>
</reference>
<feature type="non-terminal residue" evidence="1">
    <location>
        <position position="51"/>
    </location>
</feature>
<accession>A0AAD8APX8</accession>
<comment type="caution">
    <text evidence="1">The sequence shown here is derived from an EMBL/GenBank/DDBJ whole genome shotgun (WGS) entry which is preliminary data.</text>
</comment>
<keyword evidence="2" id="KW-1185">Reference proteome</keyword>
<gene>
    <name evidence="1" type="ORF">Bpfe_030336</name>
</gene>
<dbReference type="EMBL" id="JASAOG010000341">
    <property type="protein sequence ID" value="KAK0040229.1"/>
    <property type="molecule type" value="Genomic_DNA"/>
</dbReference>
<dbReference type="AlphaFoldDB" id="A0AAD8APX8"/>
<dbReference type="Proteomes" id="UP001233172">
    <property type="component" value="Unassembled WGS sequence"/>
</dbReference>